<accession>A0A6H9UTI7</accession>
<evidence type="ECO:0000313" key="1">
    <source>
        <dbReference type="EMBL" id="KAB1142063.1"/>
    </source>
</evidence>
<proteinExistence type="predicted"/>
<evidence type="ECO:0000313" key="2">
    <source>
        <dbReference type="Proteomes" id="UP000442707"/>
    </source>
</evidence>
<protein>
    <submittedName>
        <fullName evidence="1">Uncharacterized protein</fullName>
    </submittedName>
</protein>
<dbReference type="RefSeq" id="WP_150954217.1">
    <property type="nucleotide sequence ID" value="NZ_VZRB01000027.1"/>
</dbReference>
<dbReference type="Proteomes" id="UP000442707">
    <property type="component" value="Unassembled WGS sequence"/>
</dbReference>
<name>A0A6H9UTI7_9ACTN</name>
<keyword evidence="2" id="KW-1185">Reference proteome</keyword>
<dbReference type="AlphaFoldDB" id="A0A6H9UTI7"/>
<reference evidence="1 2" key="1">
    <citation type="submission" date="2019-09" db="EMBL/GenBank/DDBJ databases">
        <title>Screening of Novel Bioactive Compounds from Soil-Associated.</title>
        <authorList>
            <person name="Zhao S."/>
        </authorList>
    </citation>
    <scope>NUCLEOTIDE SEQUENCE [LARGE SCALE GENOMIC DNA]</scope>
    <source>
        <strain evidence="1 2">HIT-DPA4</strain>
    </source>
</reference>
<sequence length="181" mass="20208">MSVSSRGSSRLRGLFRSLLPSRGAHRRETSRRRLESDLAVHRQAVAHWQQYADSYARELGRARHERAHLLAWLAALHPASAVITPTAGTAQDGTHRSLRLVAGGWPMSWRIPPGDLALFRHVPYAEAAADHPETWPDDSPDRPDSPDQYAHIRRHTRLLALETTVHDITTGTEPSDHPAGH</sequence>
<comment type="caution">
    <text evidence="1">The sequence shown here is derived from an EMBL/GenBank/DDBJ whole genome shotgun (WGS) entry which is preliminary data.</text>
</comment>
<gene>
    <name evidence="1" type="ORF">F7R91_30760</name>
</gene>
<organism evidence="1 2">
    <name type="scientific">Streptomyces luteolifulvus</name>
    <dbReference type="NCBI Taxonomy" id="2615112"/>
    <lineage>
        <taxon>Bacteria</taxon>
        <taxon>Bacillati</taxon>
        <taxon>Actinomycetota</taxon>
        <taxon>Actinomycetes</taxon>
        <taxon>Kitasatosporales</taxon>
        <taxon>Streptomycetaceae</taxon>
        <taxon>Streptomyces</taxon>
    </lineage>
</organism>
<dbReference type="EMBL" id="VZRB01000027">
    <property type="protein sequence ID" value="KAB1142063.1"/>
    <property type="molecule type" value="Genomic_DNA"/>
</dbReference>